<keyword evidence="10 16" id="KW-0269">Exonuclease</keyword>
<dbReference type="EC" id="3.1.-.-" evidence="16"/>
<evidence type="ECO:0000256" key="9">
    <source>
        <dbReference type="ARBA" id="ARBA00022801"/>
    </source>
</evidence>
<dbReference type="Gene3D" id="3.40.50.1010">
    <property type="entry name" value="5'-nuclease"/>
    <property type="match status" value="1"/>
</dbReference>
<evidence type="ECO:0000256" key="2">
    <source>
        <dbReference type="ARBA" id="ARBA00010563"/>
    </source>
</evidence>
<evidence type="ECO:0000256" key="16">
    <source>
        <dbReference type="RuleBase" id="RU910737"/>
    </source>
</evidence>
<dbReference type="FunFam" id="3.40.50.1010:FF:000002">
    <property type="entry name" value="Exonuclease 1, putative"/>
    <property type="match status" value="1"/>
</dbReference>
<dbReference type="InterPro" id="IPR019974">
    <property type="entry name" value="XPG_CS"/>
</dbReference>
<comment type="cofactor">
    <cofactor evidence="16">
        <name>Mg(2+)</name>
        <dbReference type="ChEBI" id="CHEBI:18420"/>
    </cofactor>
    <text evidence="16">Binds 2 magnesium ions per subunit. They probably participate in the reaction catalyzed by the enzyme. May bind an additional third magnesium ion after substrate binding.</text>
</comment>
<dbReference type="Pfam" id="PF00867">
    <property type="entry name" value="XPG_I"/>
    <property type="match status" value="1"/>
</dbReference>
<comment type="function">
    <text evidence="16">5'-&gt;3' double-stranded DNA exonuclease which may also possess a cryptic 3'-&gt;5' double-stranded DNA exonuclease activity. Functions in DNA mismatch repair.</text>
</comment>
<keyword evidence="5 16" id="KW-0479">Metal-binding</keyword>
<gene>
    <name evidence="21" type="ORF">OXX778_LOCUS8637</name>
</gene>
<evidence type="ECO:0000256" key="13">
    <source>
        <dbReference type="ARBA" id="ARBA00023125"/>
    </source>
</evidence>
<name>A0A813W298_9BILA</name>
<proteinExistence type="inferred from homology"/>
<comment type="similarity">
    <text evidence="2 16">Belongs to the XPG/RAD2 endonuclease family. EXO1 subfamily.</text>
</comment>
<accession>A0A813W298</accession>
<keyword evidence="22" id="KW-1185">Reference proteome</keyword>
<dbReference type="GO" id="GO:0006310">
    <property type="term" value="P:DNA recombination"/>
    <property type="evidence" value="ECO:0007669"/>
    <property type="project" value="TreeGrafter"/>
</dbReference>
<dbReference type="SUPFAM" id="SSF88723">
    <property type="entry name" value="PIN domain-like"/>
    <property type="match status" value="1"/>
</dbReference>
<dbReference type="InterPro" id="IPR029060">
    <property type="entry name" value="PIN-like_dom_sf"/>
</dbReference>
<dbReference type="GO" id="GO:0017108">
    <property type="term" value="F:5'-flap endonuclease activity"/>
    <property type="evidence" value="ECO:0007669"/>
    <property type="project" value="TreeGrafter"/>
</dbReference>
<feature type="compositionally biased region" description="Low complexity" evidence="18">
    <location>
        <begin position="455"/>
        <end position="465"/>
    </location>
</feature>
<keyword evidence="17" id="KW-0175">Coiled coil</keyword>
<reference evidence="21" key="1">
    <citation type="submission" date="2021-02" db="EMBL/GenBank/DDBJ databases">
        <authorList>
            <person name="Nowell W R."/>
        </authorList>
    </citation>
    <scope>NUCLEOTIDE SEQUENCE</scope>
    <source>
        <strain evidence="21">Ploen Becks lab</strain>
    </source>
</reference>
<evidence type="ECO:0000256" key="1">
    <source>
        <dbReference type="ARBA" id="ARBA00004123"/>
    </source>
</evidence>
<dbReference type="SMART" id="SM00485">
    <property type="entry name" value="XPGN"/>
    <property type="match status" value="1"/>
</dbReference>
<dbReference type="GO" id="GO:0003677">
    <property type="term" value="F:DNA binding"/>
    <property type="evidence" value="ECO:0007669"/>
    <property type="project" value="UniProtKB-UniRule"/>
</dbReference>
<dbReference type="CDD" id="cd09857">
    <property type="entry name" value="PIN_EXO1"/>
    <property type="match status" value="1"/>
</dbReference>
<evidence type="ECO:0000256" key="15">
    <source>
        <dbReference type="ARBA" id="ARBA00023242"/>
    </source>
</evidence>
<evidence type="ECO:0000256" key="18">
    <source>
        <dbReference type="SAM" id="MobiDB-lite"/>
    </source>
</evidence>
<evidence type="ECO:0000256" key="10">
    <source>
        <dbReference type="ARBA" id="ARBA00022839"/>
    </source>
</evidence>
<dbReference type="SMART" id="SM00484">
    <property type="entry name" value="XPGI"/>
    <property type="match status" value="1"/>
</dbReference>
<dbReference type="InterPro" id="IPR006084">
    <property type="entry name" value="XPG/Rad2"/>
</dbReference>
<feature type="compositionally biased region" description="Low complexity" evidence="18">
    <location>
        <begin position="704"/>
        <end position="716"/>
    </location>
</feature>
<feature type="region of interest" description="Disordered" evidence="18">
    <location>
        <begin position="455"/>
        <end position="500"/>
    </location>
</feature>
<evidence type="ECO:0000259" key="19">
    <source>
        <dbReference type="SMART" id="SM00484"/>
    </source>
</evidence>
<evidence type="ECO:0000256" key="4">
    <source>
        <dbReference type="ARBA" id="ARBA00022722"/>
    </source>
</evidence>
<organism evidence="21 22">
    <name type="scientific">Brachionus calyciflorus</name>
    <dbReference type="NCBI Taxonomy" id="104777"/>
    <lineage>
        <taxon>Eukaryota</taxon>
        <taxon>Metazoa</taxon>
        <taxon>Spiralia</taxon>
        <taxon>Gnathifera</taxon>
        <taxon>Rotifera</taxon>
        <taxon>Eurotatoria</taxon>
        <taxon>Monogononta</taxon>
        <taxon>Pseudotrocha</taxon>
        <taxon>Ploima</taxon>
        <taxon>Brachionidae</taxon>
        <taxon>Brachionus</taxon>
    </lineage>
</organism>
<dbReference type="GO" id="GO:0046872">
    <property type="term" value="F:metal ion binding"/>
    <property type="evidence" value="ECO:0007669"/>
    <property type="project" value="UniProtKB-UniRule"/>
</dbReference>
<dbReference type="GO" id="GO:0035312">
    <property type="term" value="F:5'-3' DNA exonuclease activity"/>
    <property type="evidence" value="ECO:0007669"/>
    <property type="project" value="UniProtKB-UniRule"/>
</dbReference>
<evidence type="ECO:0000256" key="11">
    <source>
        <dbReference type="ARBA" id="ARBA00022842"/>
    </source>
</evidence>
<keyword evidence="14 16" id="KW-0234">DNA repair</keyword>
<keyword evidence="7 16" id="KW-0227">DNA damage</keyword>
<dbReference type="EMBL" id="CAJNOC010001207">
    <property type="protein sequence ID" value="CAF0844684.1"/>
    <property type="molecule type" value="Genomic_DNA"/>
</dbReference>
<dbReference type="CDD" id="cd09908">
    <property type="entry name" value="H3TH_EXO1"/>
    <property type="match status" value="1"/>
</dbReference>
<evidence type="ECO:0000256" key="17">
    <source>
        <dbReference type="SAM" id="Coils"/>
    </source>
</evidence>
<dbReference type="InterPro" id="IPR036279">
    <property type="entry name" value="5-3_exonuclease_C_sf"/>
</dbReference>
<keyword evidence="15 16" id="KW-0539">Nucleus</keyword>
<evidence type="ECO:0000313" key="21">
    <source>
        <dbReference type="EMBL" id="CAF0844684.1"/>
    </source>
</evidence>
<sequence length="753" mass="85584">MGISGLLPFLKEASTTVNIKQFEGHTVAVDTYCWIYRGAFSCAEQLALGLPADGHVKYVLRYVHKLLEWNIKPIMIFDGSVLPSKKGTELKRKESKEMNRKKAAQCLAEGRKNEAREYFQRCIECTPKMALEVIKALHILGVDVVVAPYEADAQLAYLNKINVAQIIITEDSDLILFGCEKVMYKLDINGFGQLIQKEKIISITQFDSADNFERFRWMCILSGCDYLENLPGIGLGKAKKLLKSINKSDIDYILKQMPKVLKMPSLIITNEYIESFKKADKTFKYQIVFDPLKRKLTSLHPYGPEIEQNEDVTYAGIFYDEELSIQHSLGNIDVNSREKVNDFNPDKWNVRFSHFFSLLLSSLSYGKLSIQHSLGNIDVNSREKVNDFNPDKWNYKPPPKYSNNPPAHMRSVWSKNYMTFKNSTPFSNLFAKKETTNLPKTNGLTKTISTKSLLNSNENKLNNDNLNKRKFESLDDEDSKFSLSNDDAQESQEGKENHKRLKTIDVKVDLDNLLNDYSSNKPKSLDIESSYESSGYFSSNSGSISNSLGSPVLNKSSQKLSQSELNTQSNKTQSKNVVSILESLEKDFKPNVIKNLKVEILNSPIVTEKSCFFEELEKSENNKIKNSPRKSVLNLFEKFSATANTKKFSLNNINDAKNELDDVEEILDKDEKIEIVEIIEAKKESLELNNEISKSIIDDLGKFSSASSKSNQANNKNKPKSIKKSNESSNNTKPISDYFKSFEYSKTTMKLTK</sequence>
<dbReference type="Gene3D" id="1.10.150.20">
    <property type="entry name" value="5' to 3' exonuclease, C-terminal subdomain"/>
    <property type="match status" value="1"/>
</dbReference>
<evidence type="ECO:0000256" key="6">
    <source>
        <dbReference type="ARBA" id="ARBA00022759"/>
    </source>
</evidence>
<dbReference type="FunFam" id="1.10.150.20:FF:000011">
    <property type="entry name" value="exonuclease 1"/>
    <property type="match status" value="1"/>
</dbReference>
<dbReference type="InterPro" id="IPR006086">
    <property type="entry name" value="XPG-I_dom"/>
</dbReference>
<keyword evidence="9 16" id="KW-0378">Hydrolase</keyword>
<evidence type="ECO:0000256" key="14">
    <source>
        <dbReference type="ARBA" id="ARBA00023204"/>
    </source>
</evidence>
<dbReference type="GO" id="GO:0005634">
    <property type="term" value="C:nucleus"/>
    <property type="evidence" value="ECO:0007669"/>
    <property type="project" value="UniProtKB-SubCell"/>
</dbReference>
<dbReference type="Proteomes" id="UP000663879">
    <property type="component" value="Unassembled WGS sequence"/>
</dbReference>
<evidence type="ECO:0000259" key="20">
    <source>
        <dbReference type="SMART" id="SM00485"/>
    </source>
</evidence>
<feature type="domain" description="XPG N-terminal" evidence="20">
    <location>
        <begin position="1"/>
        <end position="99"/>
    </location>
</feature>
<evidence type="ECO:0000256" key="3">
    <source>
        <dbReference type="ARBA" id="ARBA00020324"/>
    </source>
</evidence>
<evidence type="ECO:0000256" key="5">
    <source>
        <dbReference type="ARBA" id="ARBA00022723"/>
    </source>
</evidence>
<evidence type="ECO:0000256" key="12">
    <source>
        <dbReference type="ARBA" id="ARBA00022881"/>
    </source>
</evidence>
<evidence type="ECO:0000256" key="8">
    <source>
        <dbReference type="ARBA" id="ARBA00022769"/>
    </source>
</evidence>
<dbReference type="InterPro" id="IPR037315">
    <property type="entry name" value="EXO1_H3TH"/>
</dbReference>
<dbReference type="PRINTS" id="PR00853">
    <property type="entry name" value="XPGRADSUPER"/>
</dbReference>
<dbReference type="SUPFAM" id="SSF47807">
    <property type="entry name" value="5' to 3' exonuclease, C-terminal subdomain"/>
    <property type="match status" value="1"/>
</dbReference>
<feature type="coiled-coil region" evidence="17">
    <location>
        <begin position="646"/>
        <end position="673"/>
    </location>
</feature>
<feature type="domain" description="XPG-I" evidence="19">
    <location>
        <begin position="138"/>
        <end position="217"/>
    </location>
</feature>
<dbReference type="AlphaFoldDB" id="A0A813W298"/>
<comment type="subcellular location">
    <subcellularLocation>
        <location evidence="1 16">Nucleus</location>
    </subcellularLocation>
</comment>
<dbReference type="PROSITE" id="PS00842">
    <property type="entry name" value="XPG_2"/>
    <property type="match status" value="1"/>
</dbReference>
<dbReference type="Pfam" id="PF00752">
    <property type="entry name" value="XPG_N"/>
    <property type="match status" value="1"/>
</dbReference>
<dbReference type="PANTHER" id="PTHR11081">
    <property type="entry name" value="FLAP ENDONUCLEASE FAMILY MEMBER"/>
    <property type="match status" value="1"/>
</dbReference>
<keyword evidence="13 16" id="KW-0238">DNA-binding</keyword>
<dbReference type="GO" id="GO:0006298">
    <property type="term" value="P:mismatch repair"/>
    <property type="evidence" value="ECO:0007669"/>
    <property type="project" value="TreeGrafter"/>
</dbReference>
<evidence type="ECO:0000256" key="7">
    <source>
        <dbReference type="ARBA" id="ARBA00022763"/>
    </source>
</evidence>
<dbReference type="InterPro" id="IPR044752">
    <property type="entry name" value="PIN-like_EXO1"/>
</dbReference>
<keyword evidence="12 16" id="KW-0267">Excision nuclease</keyword>
<keyword evidence="6" id="KW-0255">Endonuclease</keyword>
<keyword evidence="4 16" id="KW-0540">Nuclease</keyword>
<protein>
    <recommendedName>
        <fullName evidence="3 16">Exonuclease 1</fullName>
        <ecNumber evidence="16">3.1.-.-</ecNumber>
    </recommendedName>
</protein>
<dbReference type="OrthoDB" id="26491at2759"/>
<keyword evidence="11 16" id="KW-0460">Magnesium</keyword>
<dbReference type="InterPro" id="IPR006085">
    <property type="entry name" value="XPG_DNA_repair_N"/>
</dbReference>
<dbReference type="InterPro" id="IPR008918">
    <property type="entry name" value="HhH2"/>
</dbReference>
<keyword evidence="8 16" id="KW-0228">DNA excision</keyword>
<comment type="caution">
    <text evidence="21">The sequence shown here is derived from an EMBL/GenBank/DDBJ whole genome shotgun (WGS) entry which is preliminary data.</text>
</comment>
<dbReference type="PANTHER" id="PTHR11081:SF8">
    <property type="entry name" value="EXONUCLEASE 1"/>
    <property type="match status" value="1"/>
</dbReference>
<evidence type="ECO:0000313" key="22">
    <source>
        <dbReference type="Proteomes" id="UP000663879"/>
    </source>
</evidence>
<dbReference type="SMART" id="SM00279">
    <property type="entry name" value="HhH2"/>
    <property type="match status" value="1"/>
</dbReference>
<feature type="region of interest" description="Disordered" evidence="18">
    <location>
        <begin position="704"/>
        <end position="736"/>
    </location>
</feature>